<dbReference type="InterPro" id="IPR009739">
    <property type="entry name" value="LprI-like_N"/>
</dbReference>
<dbReference type="GeneID" id="94692370"/>
<feature type="chain" id="PRO_5010179720" evidence="1">
    <location>
        <begin position="31"/>
        <end position="133"/>
    </location>
</feature>
<dbReference type="Pfam" id="PF07007">
    <property type="entry name" value="LprI"/>
    <property type="match status" value="1"/>
</dbReference>
<keyword evidence="1" id="KW-0732">Signal</keyword>
<organism evidence="3 4">
    <name type="scientific">Delftia lacustris</name>
    <dbReference type="NCBI Taxonomy" id="558537"/>
    <lineage>
        <taxon>Bacteria</taxon>
        <taxon>Pseudomonadati</taxon>
        <taxon>Pseudomonadota</taxon>
        <taxon>Betaproteobacteria</taxon>
        <taxon>Burkholderiales</taxon>
        <taxon>Comamonadaceae</taxon>
        <taxon>Delftia</taxon>
    </lineage>
</organism>
<dbReference type="RefSeq" id="WP_052151730.1">
    <property type="nucleotide sequence ID" value="NZ_AP025556.1"/>
</dbReference>
<evidence type="ECO:0000313" key="4">
    <source>
        <dbReference type="Proteomes" id="UP000183417"/>
    </source>
</evidence>
<feature type="signal peptide" evidence="1">
    <location>
        <begin position="1"/>
        <end position="30"/>
    </location>
</feature>
<feature type="domain" description="Lysozyme inhibitor LprI-like N-terminal" evidence="2">
    <location>
        <begin position="36"/>
        <end position="127"/>
    </location>
</feature>
<dbReference type="EMBL" id="FNPE01000009">
    <property type="protein sequence ID" value="SDY91296.1"/>
    <property type="molecule type" value="Genomic_DNA"/>
</dbReference>
<dbReference type="AlphaFoldDB" id="A0A1H3NQV0"/>
<evidence type="ECO:0000259" key="2">
    <source>
        <dbReference type="Pfam" id="PF07007"/>
    </source>
</evidence>
<dbReference type="Gene3D" id="1.20.1270.180">
    <property type="match status" value="1"/>
</dbReference>
<accession>A0A1H3NQV0</accession>
<dbReference type="Proteomes" id="UP000183417">
    <property type="component" value="Unassembled WGS sequence"/>
</dbReference>
<protein>
    <submittedName>
        <fullName evidence="3">Uncharacterized conserved protein YecT, DUF1311 family</fullName>
    </submittedName>
</protein>
<proteinExistence type="predicted"/>
<gene>
    <name evidence="3" type="ORF">SAMN05421547_10997</name>
</gene>
<name>A0A1H3NQV0_9BURK</name>
<reference evidence="3 4" key="1">
    <citation type="submission" date="2016-10" db="EMBL/GenBank/DDBJ databases">
        <authorList>
            <person name="de Groot N.N."/>
        </authorList>
    </citation>
    <scope>NUCLEOTIDE SEQUENCE [LARGE SCALE GENOMIC DNA]</scope>
    <source>
        <strain evidence="3 4">LMG 24775</strain>
    </source>
</reference>
<sequence>MRFPMTASLSRGLGAALLTALAALPLTLHAQAGAACDPASTAAASRNACAVQAFQEADTALNIRYLDVMQQLPQGKRTGLRHDQNGWIKGRTARCKAATRDSETQPEGPRLYHECLTAATQERMQALERWLQH</sequence>
<evidence type="ECO:0000256" key="1">
    <source>
        <dbReference type="SAM" id="SignalP"/>
    </source>
</evidence>
<evidence type="ECO:0000313" key="3">
    <source>
        <dbReference type="EMBL" id="SDY91296.1"/>
    </source>
</evidence>